<dbReference type="SUPFAM" id="SSF52172">
    <property type="entry name" value="CheY-like"/>
    <property type="match status" value="1"/>
</dbReference>
<dbReference type="Gene3D" id="3.40.50.2300">
    <property type="match status" value="1"/>
</dbReference>
<evidence type="ECO:0000313" key="3">
    <source>
        <dbReference type="EMBL" id="MBL6082333.1"/>
    </source>
</evidence>
<reference evidence="3 4" key="1">
    <citation type="submission" date="2021-01" db="EMBL/GenBank/DDBJ databases">
        <title>Belnapia mucosa sp. nov. and Belnapia arida sp. nov., isolated from the Tabernas Desert (Almeria, Spain).</title>
        <authorList>
            <person name="Molina-Menor E."/>
            <person name="Vidal-Verdu A."/>
            <person name="Calonge A."/>
            <person name="Satari L."/>
            <person name="Pereto J."/>
            <person name="Porcar M."/>
        </authorList>
    </citation>
    <scope>NUCLEOTIDE SEQUENCE [LARGE SCALE GENOMIC DNA]</scope>
    <source>
        <strain evidence="3 4">T18</strain>
    </source>
</reference>
<keyword evidence="4" id="KW-1185">Reference proteome</keyword>
<proteinExistence type="predicted"/>
<feature type="domain" description="Response regulatory" evidence="2">
    <location>
        <begin position="16"/>
        <end position="130"/>
    </location>
</feature>
<organism evidence="3 4">
    <name type="scientific">Belnapia arida</name>
    <dbReference type="NCBI Taxonomy" id="2804533"/>
    <lineage>
        <taxon>Bacteria</taxon>
        <taxon>Pseudomonadati</taxon>
        <taxon>Pseudomonadota</taxon>
        <taxon>Alphaproteobacteria</taxon>
        <taxon>Acetobacterales</taxon>
        <taxon>Roseomonadaceae</taxon>
        <taxon>Belnapia</taxon>
    </lineage>
</organism>
<feature type="modified residue" description="4-aspartylphosphate" evidence="1">
    <location>
        <position position="70"/>
    </location>
</feature>
<sequence>MTDLISQNRHALRGAKVLVVEDEPLTAMLMEDWLDDVGAQVLGPAGSVEEAMQIVDQALLNGGMSAAILDINLGGEAVLPVADRLAAMGVPFIFATGYGADCPRGEHCTKHVLIKPFTAQALMVAVMRLSARAS</sequence>
<protein>
    <submittedName>
        <fullName evidence="3">Response regulator</fullName>
    </submittedName>
</protein>
<comment type="caution">
    <text evidence="3">The sequence shown here is derived from an EMBL/GenBank/DDBJ whole genome shotgun (WGS) entry which is preliminary data.</text>
</comment>
<dbReference type="Proteomes" id="UP000660885">
    <property type="component" value="Unassembled WGS sequence"/>
</dbReference>
<evidence type="ECO:0000256" key="1">
    <source>
        <dbReference type="PROSITE-ProRule" id="PRU00169"/>
    </source>
</evidence>
<evidence type="ECO:0000313" key="4">
    <source>
        <dbReference type="Proteomes" id="UP000660885"/>
    </source>
</evidence>
<dbReference type="InterPro" id="IPR001789">
    <property type="entry name" value="Sig_transdc_resp-reg_receiver"/>
</dbReference>
<keyword evidence="1" id="KW-0597">Phosphoprotein</keyword>
<gene>
    <name evidence="3" type="ORF">JMJ56_30630</name>
</gene>
<dbReference type="PROSITE" id="PS50110">
    <property type="entry name" value="RESPONSE_REGULATORY"/>
    <property type="match status" value="1"/>
</dbReference>
<evidence type="ECO:0000259" key="2">
    <source>
        <dbReference type="PROSITE" id="PS50110"/>
    </source>
</evidence>
<name>A0ABS1UCD3_9PROT</name>
<dbReference type="SMART" id="SM00448">
    <property type="entry name" value="REC"/>
    <property type="match status" value="1"/>
</dbReference>
<dbReference type="EMBL" id="JAETWB010000061">
    <property type="protein sequence ID" value="MBL6082333.1"/>
    <property type="molecule type" value="Genomic_DNA"/>
</dbReference>
<dbReference type="InterPro" id="IPR011006">
    <property type="entry name" value="CheY-like_superfamily"/>
</dbReference>
<accession>A0ABS1UCD3</accession>
<dbReference type="RefSeq" id="WP_202835547.1">
    <property type="nucleotide sequence ID" value="NZ_JAETWB010000061.1"/>
</dbReference>